<evidence type="ECO:0000313" key="4">
    <source>
        <dbReference type="Proteomes" id="UP000522199"/>
    </source>
</evidence>
<protein>
    <submittedName>
        <fullName evidence="2">Anthranilate synthase component I family protein</fullName>
    </submittedName>
</protein>
<dbReference type="GO" id="GO:0000162">
    <property type="term" value="P:L-tryptophan biosynthetic process"/>
    <property type="evidence" value="ECO:0007669"/>
    <property type="project" value="TreeGrafter"/>
</dbReference>
<dbReference type="InterPro" id="IPR019999">
    <property type="entry name" value="Anth_synth_I-like"/>
</dbReference>
<accession>A0A3A7G0N7</accession>
<dbReference type="Proteomes" id="UP000840039">
    <property type="component" value="Unassembled WGS sequence"/>
</dbReference>
<comment type="caution">
    <text evidence="2">The sequence shown here is derived from an EMBL/GenBank/DDBJ whole genome shotgun (WGS) entry which is preliminary data.</text>
</comment>
<name>A0A3A7G0N7_LISMN</name>
<gene>
    <name evidence="2" type="ORF">CW845_14940</name>
    <name evidence="3" type="ORF">GHH22_16200</name>
</gene>
<dbReference type="EMBL" id="DAAEEB010000019">
    <property type="protein sequence ID" value="HAA8054679.1"/>
    <property type="molecule type" value="Genomic_DNA"/>
</dbReference>
<dbReference type="PANTHER" id="PTHR11236">
    <property type="entry name" value="AMINOBENZOATE/ANTHRANILATE SYNTHASE"/>
    <property type="match status" value="1"/>
</dbReference>
<evidence type="ECO:0000313" key="3">
    <source>
        <dbReference type="EMBL" id="HAA8054679.1"/>
    </source>
</evidence>
<organism evidence="2 4">
    <name type="scientific">Listeria monocytogenes</name>
    <dbReference type="NCBI Taxonomy" id="1639"/>
    <lineage>
        <taxon>Bacteria</taxon>
        <taxon>Bacillati</taxon>
        <taxon>Bacillota</taxon>
        <taxon>Bacilli</taxon>
        <taxon>Bacillales</taxon>
        <taxon>Listeriaceae</taxon>
        <taxon>Listeria</taxon>
    </lineage>
</organism>
<reference evidence="2 4" key="2">
    <citation type="submission" date="2019-04" db="EMBL/GenBank/DDBJ databases">
        <authorList>
            <consortium name="GenomeTrakr network: Whole genome sequencing for foodborne pathogen traceback"/>
        </authorList>
    </citation>
    <scope>NUCLEOTIDE SEQUENCE [LARGE SCALE GENOMIC DNA]</scope>
    <source>
        <strain evidence="2 4">CFSAN072474</strain>
    </source>
</reference>
<dbReference type="Gene3D" id="3.60.120.10">
    <property type="entry name" value="Anthranilate synthase"/>
    <property type="match status" value="1"/>
</dbReference>
<dbReference type="InterPro" id="IPR015890">
    <property type="entry name" value="Chorismate_C"/>
</dbReference>
<dbReference type="InterPro" id="IPR005801">
    <property type="entry name" value="ADC_synthase"/>
</dbReference>
<evidence type="ECO:0000313" key="2">
    <source>
        <dbReference type="EMBL" id="EAG9388788.1"/>
    </source>
</evidence>
<dbReference type="EMBL" id="AABEKY010000013">
    <property type="protein sequence ID" value="EAG9388788.1"/>
    <property type="molecule type" value="Genomic_DNA"/>
</dbReference>
<dbReference type="PRINTS" id="PR00095">
    <property type="entry name" value="ANTSNTHASEI"/>
</dbReference>
<dbReference type="RefSeq" id="WP_003734838.1">
    <property type="nucleotide sequence ID" value="NZ_CAJNOY010000001.1"/>
</dbReference>
<feature type="domain" description="Chorismate-utilising enzyme C-terminal" evidence="1">
    <location>
        <begin position="189"/>
        <end position="442"/>
    </location>
</feature>
<evidence type="ECO:0000259" key="1">
    <source>
        <dbReference type="Pfam" id="PF00425"/>
    </source>
</evidence>
<dbReference type="PANTHER" id="PTHR11236:SF9">
    <property type="entry name" value="ANTHRANILATE SYNTHASE COMPONENT 1"/>
    <property type="match status" value="1"/>
</dbReference>
<dbReference type="SUPFAM" id="SSF56322">
    <property type="entry name" value="ADC synthase"/>
    <property type="match status" value="1"/>
</dbReference>
<dbReference type="Pfam" id="PF00425">
    <property type="entry name" value="Chorismate_bind"/>
    <property type="match status" value="1"/>
</dbReference>
<proteinExistence type="predicted"/>
<sequence length="469" mass="54335">MKINSTRFKYQNSDVFNLVRSLDKKNKNIFFLDNSSSIGKEEKSYIGWNVIDSLELFLGEKKAEKIIEEIDTFIDKWSSIINEDEEVDLMPNLYIYLSYDFGESIMGITNNKEKQDSFFDVAIYVCKDNLIYDCHTENYVYININDFVMSKDDLILRFKREIKLKDTQVCKNILETDYTNKIKSNFKYNHYIEKIKEIKNYIYEGHIYQVNMSQKFTWTNNEQPIEIYSKIRKSNPAPYSAYFKNNSLAILSTSPECFLKKRKNKLKTEPIKGTRPRGINKIEEQKNYESLLNSEKERSENTMIVDLLRNDIGKIAKPGTVHVEDLMFIEKYASVLQLVSKISAEVNEEITFGKIIYETFPGGSITGCPKKRAMEVIVESETVKRSLYTGALGRVSFGSMDFDLNILIRTIFLDKNNASLSLGGGIVFDSVETKEYQETLDKGEAILAGLSNRSTIFKEKRYDSNNRSQ</sequence>
<dbReference type="Proteomes" id="UP000522199">
    <property type="component" value="Unassembled WGS sequence"/>
</dbReference>
<reference evidence="3" key="3">
    <citation type="submission" date="2019-10" db="EMBL/GenBank/DDBJ databases">
        <authorList>
            <consortium name="NCBI Pathogen Detection Project"/>
        </authorList>
    </citation>
    <scope>NUCLEOTIDE SEQUENCE</scope>
    <source>
        <strain evidence="3">09CEB371LM</strain>
    </source>
</reference>
<dbReference type="AlphaFoldDB" id="A0A3A7G0N7"/>
<reference evidence="3" key="1">
    <citation type="journal article" date="2018" name="Genome Biol.">
        <title>SKESA: strategic k-mer extension for scrupulous assemblies.</title>
        <authorList>
            <person name="Souvorov A."/>
            <person name="Agarwala R."/>
            <person name="Lipman D.J."/>
        </authorList>
    </citation>
    <scope>NUCLEOTIDE SEQUENCE [LARGE SCALE GENOMIC DNA]</scope>
    <source>
        <strain evidence="3">09CEB371LM</strain>
    </source>
</reference>